<comment type="caution">
    <text evidence="2">The sequence shown here is derived from an EMBL/GenBank/DDBJ whole genome shotgun (WGS) entry which is preliminary data.</text>
</comment>
<dbReference type="PANTHER" id="PTHR35567:SF1">
    <property type="entry name" value="CONSERVED FUNGAL PROTEIN (AFU_ORTHOLOGUE AFUA_1G14230)"/>
    <property type="match status" value="1"/>
</dbReference>
<protein>
    <recommendedName>
        <fullName evidence="4">Malate dehydrogenase</fullName>
    </recommendedName>
</protein>
<proteinExistence type="predicted"/>
<keyword evidence="3" id="KW-1185">Reference proteome</keyword>
<reference evidence="2" key="1">
    <citation type="submission" date="2022-01" db="EMBL/GenBank/DDBJ databases">
        <title>Comparative genomics reveals a dynamic genome evolution in the ectomycorrhizal milk-cap (Lactarius) mushrooms.</title>
        <authorList>
            <consortium name="DOE Joint Genome Institute"/>
            <person name="Lebreton A."/>
            <person name="Tang N."/>
            <person name="Kuo A."/>
            <person name="LaButti K."/>
            <person name="Drula E."/>
            <person name="Barry K."/>
            <person name="Clum A."/>
            <person name="Lipzen A."/>
            <person name="Mousain D."/>
            <person name="Ng V."/>
            <person name="Wang R."/>
            <person name="Wang X."/>
            <person name="Dai Y."/>
            <person name="Henrissat B."/>
            <person name="Grigoriev I.V."/>
            <person name="Guerin-Laguette A."/>
            <person name="Yu F."/>
            <person name="Martin F.M."/>
        </authorList>
    </citation>
    <scope>NUCLEOTIDE SEQUENCE</scope>
    <source>
        <strain evidence="2">QP</strain>
    </source>
</reference>
<evidence type="ECO:0000256" key="1">
    <source>
        <dbReference type="SAM" id="SignalP"/>
    </source>
</evidence>
<dbReference type="AlphaFoldDB" id="A0AAD4Q4H0"/>
<name>A0AAD4Q4H0_9AGAM</name>
<evidence type="ECO:0000313" key="3">
    <source>
        <dbReference type="Proteomes" id="UP001201163"/>
    </source>
</evidence>
<feature type="chain" id="PRO_5042081965" description="Malate dehydrogenase" evidence="1">
    <location>
        <begin position="19"/>
        <end position="232"/>
    </location>
</feature>
<dbReference type="EMBL" id="JAKELL010000086">
    <property type="protein sequence ID" value="KAH8983616.1"/>
    <property type="molecule type" value="Genomic_DNA"/>
</dbReference>
<evidence type="ECO:0000313" key="2">
    <source>
        <dbReference type="EMBL" id="KAH8983616.1"/>
    </source>
</evidence>
<organism evidence="2 3">
    <name type="scientific">Lactarius akahatsu</name>
    <dbReference type="NCBI Taxonomy" id="416441"/>
    <lineage>
        <taxon>Eukaryota</taxon>
        <taxon>Fungi</taxon>
        <taxon>Dikarya</taxon>
        <taxon>Basidiomycota</taxon>
        <taxon>Agaricomycotina</taxon>
        <taxon>Agaricomycetes</taxon>
        <taxon>Russulales</taxon>
        <taxon>Russulaceae</taxon>
        <taxon>Lactarius</taxon>
    </lineage>
</organism>
<sequence>MLALSFLRLLLLATAGLAAPSRRATISSVPASVLAQLLPQGQQQLVAPTDTPSFVTLGVGNQNYTCSSSGNYTSTGAVVQVFDVAPLSPSSEFSKIEEDAFAAWTAHPCDNPYEQNLAQEFQAKFNVSVSGQHYFIANPDGSLAPVWDFRTDGPTKGNPGAIVVAAVAGDIPSPTGPPNVDWVELTNVSGKLASTVFRVNTVAGDPPPSCQPGSPDIQVKFTCKYFLYGSQV</sequence>
<gene>
    <name evidence="2" type="ORF">EDB92DRAFT_1889796</name>
</gene>
<dbReference type="Pfam" id="PF11937">
    <property type="entry name" value="DUF3455"/>
    <property type="match status" value="1"/>
</dbReference>
<accession>A0AAD4Q4H0</accession>
<keyword evidence="1" id="KW-0732">Signal</keyword>
<dbReference type="Proteomes" id="UP001201163">
    <property type="component" value="Unassembled WGS sequence"/>
</dbReference>
<dbReference type="InterPro" id="IPR021851">
    <property type="entry name" value="DUF3455"/>
</dbReference>
<evidence type="ECO:0008006" key="4">
    <source>
        <dbReference type="Google" id="ProtNLM"/>
    </source>
</evidence>
<feature type="signal peptide" evidence="1">
    <location>
        <begin position="1"/>
        <end position="18"/>
    </location>
</feature>
<dbReference type="PANTHER" id="PTHR35567">
    <property type="entry name" value="MALATE DEHYDROGENASE (AFU_ORTHOLOGUE AFUA_2G13800)"/>
    <property type="match status" value="1"/>
</dbReference>